<protein>
    <submittedName>
        <fullName evidence="10">Branched-chain amino acid ABC transporter permease</fullName>
    </submittedName>
</protein>
<dbReference type="EMBL" id="JBHSFA010000001">
    <property type="protein sequence ID" value="MFC4540368.1"/>
    <property type="molecule type" value="Genomic_DNA"/>
</dbReference>
<keyword evidence="5" id="KW-0029">Amino-acid transport</keyword>
<name>A0ABD5PIT6_9EURY</name>
<dbReference type="PANTHER" id="PTHR11795">
    <property type="entry name" value="BRANCHED-CHAIN AMINO ACID TRANSPORT SYSTEM PERMEASE PROTEIN LIVH"/>
    <property type="match status" value="1"/>
</dbReference>
<feature type="transmembrane region" description="Helical" evidence="9">
    <location>
        <begin position="227"/>
        <end position="256"/>
    </location>
</feature>
<comment type="subcellular location">
    <subcellularLocation>
        <location evidence="1">Cell membrane</location>
        <topology evidence="1">Multi-pass membrane protein</topology>
    </subcellularLocation>
</comment>
<feature type="transmembrane region" description="Helical" evidence="9">
    <location>
        <begin position="7"/>
        <end position="24"/>
    </location>
</feature>
<sequence>MSSTATIVSLLLNGLAFGMLYFLFASGLSLVFGLMGVVNFAHGALYMMGAYIGLLIYQQTFGTGLFIVAFLIAPFAVMGISMLIERFTLRHLYDVDILYQVLLTFGLAVILEGAFRLVFGPVTLSFPTPGLLKGSISFGGVIFPYYRLFVIIVGAIVAVALYLFLERTRYGLIARAGMMNRDMVEANGINIDRAYTFMFGIGGFLAGLSGIMAAPMFGVFPTMGHDLILLGFVIVVIGGLGSYKGSIVGALVVALAETYGNFFAPEIASVTLFALMVLVLLFKPSGMFGKPGVLAH</sequence>
<dbReference type="PANTHER" id="PTHR11795:SF442">
    <property type="entry name" value="ABC TRANSPORTER ATP-BINDING PROTEIN"/>
    <property type="match status" value="1"/>
</dbReference>
<keyword evidence="4 9" id="KW-0812">Transmembrane</keyword>
<feature type="transmembrane region" description="Helical" evidence="9">
    <location>
        <begin position="30"/>
        <end position="57"/>
    </location>
</feature>
<dbReference type="InterPro" id="IPR001851">
    <property type="entry name" value="ABC_transp_permease"/>
</dbReference>
<evidence type="ECO:0000313" key="10">
    <source>
        <dbReference type="EMBL" id="MFC4540368.1"/>
    </source>
</evidence>
<accession>A0ABD5PIT6</accession>
<feature type="transmembrane region" description="Helical" evidence="9">
    <location>
        <begin position="262"/>
        <end position="282"/>
    </location>
</feature>
<evidence type="ECO:0000256" key="9">
    <source>
        <dbReference type="SAM" id="Phobius"/>
    </source>
</evidence>
<evidence type="ECO:0000256" key="2">
    <source>
        <dbReference type="ARBA" id="ARBA00022448"/>
    </source>
</evidence>
<feature type="transmembrane region" description="Helical" evidence="9">
    <location>
        <begin position="145"/>
        <end position="165"/>
    </location>
</feature>
<dbReference type="InterPro" id="IPR052157">
    <property type="entry name" value="BCAA_transport_permease"/>
</dbReference>
<evidence type="ECO:0000256" key="4">
    <source>
        <dbReference type="ARBA" id="ARBA00022692"/>
    </source>
</evidence>
<dbReference type="GO" id="GO:0006865">
    <property type="term" value="P:amino acid transport"/>
    <property type="evidence" value="ECO:0007669"/>
    <property type="project" value="UniProtKB-KW"/>
</dbReference>
<keyword evidence="11" id="KW-1185">Reference proteome</keyword>
<dbReference type="RefSeq" id="WP_250142413.1">
    <property type="nucleotide sequence ID" value="NZ_JALIQP010000007.1"/>
</dbReference>
<comment type="caution">
    <text evidence="10">The sequence shown here is derived from an EMBL/GenBank/DDBJ whole genome shotgun (WGS) entry which is preliminary data.</text>
</comment>
<keyword evidence="2" id="KW-0813">Transport</keyword>
<dbReference type="AlphaFoldDB" id="A0ABD5PIT6"/>
<dbReference type="Pfam" id="PF02653">
    <property type="entry name" value="BPD_transp_2"/>
    <property type="match status" value="1"/>
</dbReference>
<dbReference type="CDD" id="cd06582">
    <property type="entry name" value="TM_PBP1_LivH_like"/>
    <property type="match status" value="1"/>
</dbReference>
<evidence type="ECO:0000256" key="8">
    <source>
        <dbReference type="ARBA" id="ARBA00037998"/>
    </source>
</evidence>
<organism evidence="10 11">
    <name type="scientific">Halosolutus amylolyticus</name>
    <dbReference type="NCBI Taxonomy" id="2932267"/>
    <lineage>
        <taxon>Archaea</taxon>
        <taxon>Methanobacteriati</taxon>
        <taxon>Methanobacteriota</taxon>
        <taxon>Stenosarchaea group</taxon>
        <taxon>Halobacteria</taxon>
        <taxon>Halobacteriales</taxon>
        <taxon>Natrialbaceae</taxon>
        <taxon>Halosolutus</taxon>
    </lineage>
</organism>
<keyword evidence="3" id="KW-1003">Cell membrane</keyword>
<evidence type="ECO:0000256" key="1">
    <source>
        <dbReference type="ARBA" id="ARBA00004651"/>
    </source>
</evidence>
<keyword evidence="7 9" id="KW-0472">Membrane</keyword>
<dbReference type="Proteomes" id="UP001595898">
    <property type="component" value="Unassembled WGS sequence"/>
</dbReference>
<feature type="transmembrane region" description="Helical" evidence="9">
    <location>
        <begin position="97"/>
        <end position="124"/>
    </location>
</feature>
<evidence type="ECO:0000256" key="3">
    <source>
        <dbReference type="ARBA" id="ARBA00022475"/>
    </source>
</evidence>
<evidence type="ECO:0000313" key="11">
    <source>
        <dbReference type="Proteomes" id="UP001595898"/>
    </source>
</evidence>
<evidence type="ECO:0000256" key="5">
    <source>
        <dbReference type="ARBA" id="ARBA00022970"/>
    </source>
</evidence>
<feature type="transmembrane region" description="Helical" evidence="9">
    <location>
        <begin position="197"/>
        <end position="220"/>
    </location>
</feature>
<dbReference type="GO" id="GO:0005886">
    <property type="term" value="C:plasma membrane"/>
    <property type="evidence" value="ECO:0007669"/>
    <property type="project" value="UniProtKB-SubCell"/>
</dbReference>
<reference evidence="10 11" key="1">
    <citation type="journal article" date="2019" name="Int. J. Syst. Evol. Microbiol.">
        <title>The Global Catalogue of Microorganisms (GCM) 10K type strain sequencing project: providing services to taxonomists for standard genome sequencing and annotation.</title>
        <authorList>
            <consortium name="The Broad Institute Genomics Platform"/>
            <consortium name="The Broad Institute Genome Sequencing Center for Infectious Disease"/>
            <person name="Wu L."/>
            <person name="Ma J."/>
        </authorList>
    </citation>
    <scope>NUCLEOTIDE SEQUENCE [LARGE SCALE GENOMIC DNA]</scope>
    <source>
        <strain evidence="10 11">WLHS5</strain>
    </source>
</reference>
<evidence type="ECO:0000256" key="7">
    <source>
        <dbReference type="ARBA" id="ARBA00023136"/>
    </source>
</evidence>
<keyword evidence="6 9" id="KW-1133">Transmembrane helix</keyword>
<evidence type="ECO:0000256" key="6">
    <source>
        <dbReference type="ARBA" id="ARBA00022989"/>
    </source>
</evidence>
<comment type="similarity">
    <text evidence="8">Belongs to the binding-protein-dependent transport system permease family. LivHM subfamily.</text>
</comment>
<feature type="transmembrane region" description="Helical" evidence="9">
    <location>
        <begin position="64"/>
        <end position="85"/>
    </location>
</feature>
<proteinExistence type="inferred from homology"/>
<gene>
    <name evidence="10" type="ORF">ACFO5R_00235</name>
</gene>